<feature type="non-terminal residue" evidence="7">
    <location>
        <position position="1"/>
    </location>
</feature>
<evidence type="ECO:0000313" key="8">
    <source>
        <dbReference type="Proteomes" id="UP000703674"/>
    </source>
</evidence>
<comment type="caution">
    <text evidence="5">Lacks conserved residue(s) required for the propagation of feature annotation.</text>
</comment>
<evidence type="ECO:0000313" key="7">
    <source>
        <dbReference type="EMBL" id="NJW54993.1"/>
    </source>
</evidence>
<evidence type="ECO:0000256" key="1">
    <source>
        <dbReference type="ARBA" id="ARBA00011073"/>
    </source>
</evidence>
<protein>
    <submittedName>
        <fullName evidence="7">S8 family serine peptidase</fullName>
    </submittedName>
</protein>
<dbReference type="SUPFAM" id="SSF52743">
    <property type="entry name" value="Subtilisin-like"/>
    <property type="match status" value="1"/>
</dbReference>
<dbReference type="PANTHER" id="PTHR43806:SF66">
    <property type="entry name" value="SERIN ENDOPEPTIDASE"/>
    <property type="match status" value="1"/>
</dbReference>
<dbReference type="InterPro" id="IPR050131">
    <property type="entry name" value="Peptidase_S8_subtilisin-like"/>
</dbReference>
<gene>
    <name evidence="7" type="ORF">HC175_18955</name>
</gene>
<dbReference type="RefSeq" id="WP_168139737.1">
    <property type="nucleotide sequence ID" value="NZ_JAAVJR010000703.1"/>
</dbReference>
<keyword evidence="3" id="KW-0378">Hydrolase</keyword>
<organism evidence="7 8">
    <name type="scientific">Salinimicrobium oceani</name>
    <dbReference type="NCBI Taxonomy" id="2722702"/>
    <lineage>
        <taxon>Bacteria</taxon>
        <taxon>Pseudomonadati</taxon>
        <taxon>Bacteroidota</taxon>
        <taxon>Flavobacteriia</taxon>
        <taxon>Flavobacteriales</taxon>
        <taxon>Flavobacteriaceae</taxon>
        <taxon>Salinimicrobium</taxon>
    </lineage>
</organism>
<comment type="caution">
    <text evidence="7">The sequence shown here is derived from an EMBL/GenBank/DDBJ whole genome shotgun (WGS) entry which is preliminary data.</text>
</comment>
<evidence type="ECO:0000256" key="5">
    <source>
        <dbReference type="PROSITE-ProRule" id="PRU01240"/>
    </source>
</evidence>
<comment type="similarity">
    <text evidence="1 5">Belongs to the peptidase S8 family.</text>
</comment>
<dbReference type="InterPro" id="IPR000209">
    <property type="entry name" value="Peptidase_S8/S53_dom"/>
</dbReference>
<dbReference type="PANTHER" id="PTHR43806">
    <property type="entry name" value="PEPTIDASE S8"/>
    <property type="match status" value="1"/>
</dbReference>
<dbReference type="Pfam" id="PF00082">
    <property type="entry name" value="Peptidase_S8"/>
    <property type="match status" value="1"/>
</dbReference>
<dbReference type="EMBL" id="JAAVJR010000703">
    <property type="protein sequence ID" value="NJW54993.1"/>
    <property type="molecule type" value="Genomic_DNA"/>
</dbReference>
<evidence type="ECO:0000256" key="4">
    <source>
        <dbReference type="ARBA" id="ARBA00022825"/>
    </source>
</evidence>
<keyword evidence="4" id="KW-0720">Serine protease</keyword>
<reference evidence="7 8" key="1">
    <citation type="submission" date="2020-03" db="EMBL/GenBank/DDBJ databases">
        <title>Salinimicrobium sp. nov, isolated from SCS.</title>
        <authorList>
            <person name="Cao W.R."/>
        </authorList>
    </citation>
    <scope>NUCLEOTIDE SEQUENCE [LARGE SCALE GENOMIC DNA]</scope>
    <source>
        <strain evidence="8">J15B91</strain>
    </source>
</reference>
<evidence type="ECO:0000256" key="2">
    <source>
        <dbReference type="ARBA" id="ARBA00022670"/>
    </source>
</evidence>
<dbReference type="PROSITE" id="PS51892">
    <property type="entry name" value="SUBTILASE"/>
    <property type="match status" value="1"/>
</dbReference>
<feature type="domain" description="Peptidase S8/S53" evidence="6">
    <location>
        <begin position="2"/>
        <end position="90"/>
    </location>
</feature>
<keyword evidence="8" id="KW-1185">Reference proteome</keyword>
<dbReference type="Proteomes" id="UP000703674">
    <property type="component" value="Unassembled WGS sequence"/>
</dbReference>
<keyword evidence="2" id="KW-0645">Protease</keyword>
<sequence length="113" mass="11452">AKGIKFALAAGNDSTNANNSSPARVNGTNIYTVSAIDINDRFASFSNYGNPPIDYAAPGVNIKSTWKSGGYNTISGTSMASPHVAGILVLGSVRADGTASGDPDGNPDPIAVH</sequence>
<dbReference type="InterPro" id="IPR023828">
    <property type="entry name" value="Peptidase_S8_Ser-AS"/>
</dbReference>
<dbReference type="InterPro" id="IPR036852">
    <property type="entry name" value="Peptidase_S8/S53_dom_sf"/>
</dbReference>
<proteinExistence type="inferred from homology"/>
<dbReference type="Gene3D" id="3.40.50.200">
    <property type="entry name" value="Peptidase S8/S53 domain"/>
    <property type="match status" value="1"/>
</dbReference>
<dbReference type="PROSITE" id="PS00138">
    <property type="entry name" value="SUBTILASE_SER"/>
    <property type="match status" value="1"/>
</dbReference>
<evidence type="ECO:0000256" key="3">
    <source>
        <dbReference type="ARBA" id="ARBA00022801"/>
    </source>
</evidence>
<name>A0ABX1D3E7_9FLAO</name>
<accession>A0ABX1D3E7</accession>
<evidence type="ECO:0000259" key="6">
    <source>
        <dbReference type="Pfam" id="PF00082"/>
    </source>
</evidence>